<gene>
    <name evidence="1" type="ORF">DPMN_036501</name>
</gene>
<evidence type="ECO:0000313" key="1">
    <source>
        <dbReference type="EMBL" id="KAH3873270.1"/>
    </source>
</evidence>
<dbReference type="EMBL" id="JAIWYP010000002">
    <property type="protein sequence ID" value="KAH3873270.1"/>
    <property type="molecule type" value="Genomic_DNA"/>
</dbReference>
<proteinExistence type="predicted"/>
<accession>A0A9D4RNX8</accession>
<reference evidence="1" key="1">
    <citation type="journal article" date="2019" name="bioRxiv">
        <title>The Genome of the Zebra Mussel, Dreissena polymorpha: A Resource for Invasive Species Research.</title>
        <authorList>
            <person name="McCartney M.A."/>
            <person name="Auch B."/>
            <person name="Kono T."/>
            <person name="Mallez S."/>
            <person name="Zhang Y."/>
            <person name="Obille A."/>
            <person name="Becker A."/>
            <person name="Abrahante J.E."/>
            <person name="Garbe J."/>
            <person name="Badalamenti J.P."/>
            <person name="Herman A."/>
            <person name="Mangelson H."/>
            <person name="Liachko I."/>
            <person name="Sullivan S."/>
            <person name="Sone E.D."/>
            <person name="Koren S."/>
            <person name="Silverstein K.A.T."/>
            <person name="Beckman K.B."/>
            <person name="Gohl D.M."/>
        </authorList>
    </citation>
    <scope>NUCLEOTIDE SEQUENCE</scope>
    <source>
        <strain evidence="1">Duluth1</strain>
        <tissue evidence="1">Whole animal</tissue>
    </source>
</reference>
<organism evidence="1 2">
    <name type="scientific">Dreissena polymorpha</name>
    <name type="common">Zebra mussel</name>
    <name type="synonym">Mytilus polymorpha</name>
    <dbReference type="NCBI Taxonomy" id="45954"/>
    <lineage>
        <taxon>Eukaryota</taxon>
        <taxon>Metazoa</taxon>
        <taxon>Spiralia</taxon>
        <taxon>Lophotrochozoa</taxon>
        <taxon>Mollusca</taxon>
        <taxon>Bivalvia</taxon>
        <taxon>Autobranchia</taxon>
        <taxon>Heteroconchia</taxon>
        <taxon>Euheterodonta</taxon>
        <taxon>Imparidentia</taxon>
        <taxon>Neoheterodontei</taxon>
        <taxon>Myida</taxon>
        <taxon>Dreissenoidea</taxon>
        <taxon>Dreissenidae</taxon>
        <taxon>Dreissena</taxon>
    </lineage>
</organism>
<dbReference type="InterPro" id="IPR015919">
    <property type="entry name" value="Cadherin-like_sf"/>
</dbReference>
<comment type="caution">
    <text evidence="1">The sequence shown here is derived from an EMBL/GenBank/DDBJ whole genome shotgun (WGS) entry which is preliminary data.</text>
</comment>
<keyword evidence="2" id="KW-1185">Reference proteome</keyword>
<reference evidence="1" key="2">
    <citation type="submission" date="2020-11" db="EMBL/GenBank/DDBJ databases">
        <authorList>
            <person name="McCartney M.A."/>
            <person name="Auch B."/>
            <person name="Kono T."/>
            <person name="Mallez S."/>
            <person name="Becker A."/>
            <person name="Gohl D.M."/>
            <person name="Silverstein K.A.T."/>
            <person name="Koren S."/>
            <person name="Bechman K.B."/>
            <person name="Herman A."/>
            <person name="Abrahante J.E."/>
            <person name="Garbe J."/>
        </authorList>
    </citation>
    <scope>NUCLEOTIDE SEQUENCE</scope>
    <source>
        <strain evidence="1">Duluth1</strain>
        <tissue evidence="1">Whole animal</tissue>
    </source>
</reference>
<dbReference type="GO" id="GO:0016020">
    <property type="term" value="C:membrane"/>
    <property type="evidence" value="ECO:0007669"/>
    <property type="project" value="InterPro"/>
</dbReference>
<dbReference type="GO" id="GO:0005509">
    <property type="term" value="F:calcium ion binding"/>
    <property type="evidence" value="ECO:0007669"/>
    <property type="project" value="InterPro"/>
</dbReference>
<sequence length="78" mass="8461">MIIQARDNPGSSGISRFDTASVNITVIRNPNAPRFSAGLYNATISEYLEVQQPVVRTIASDIDVGPVSGDSFLKFIFN</sequence>
<name>A0A9D4RNX8_DREPO</name>
<evidence type="ECO:0000313" key="2">
    <source>
        <dbReference type="Proteomes" id="UP000828390"/>
    </source>
</evidence>
<protein>
    <submittedName>
        <fullName evidence="1">Uncharacterized protein</fullName>
    </submittedName>
</protein>
<dbReference type="AlphaFoldDB" id="A0A9D4RNX8"/>
<dbReference type="SUPFAM" id="SSF49313">
    <property type="entry name" value="Cadherin-like"/>
    <property type="match status" value="1"/>
</dbReference>
<dbReference type="Proteomes" id="UP000828390">
    <property type="component" value="Unassembled WGS sequence"/>
</dbReference>